<proteinExistence type="predicted"/>
<dbReference type="OrthoDB" id="99931at2157"/>
<dbReference type="AlphaFoldDB" id="W8NSG9"/>
<dbReference type="RefSeq" id="WP_042689439.1">
    <property type="nucleotide sequence ID" value="NZ_CP007264.1"/>
</dbReference>
<keyword evidence="1" id="KW-0812">Transmembrane</keyword>
<dbReference type="GeneID" id="24958313"/>
<keyword evidence="3" id="KW-1185">Reference proteome</keyword>
<sequence length="97" mass="11050">MNPMEKAFEEAMKNPKLRKKLRVKAFLSLLLLVGFLGVVFITIGTMMASKNGTFLGMTHLDFLKLRARYGLFMMALITIHIIMNRGIMRKELGLLFG</sequence>
<dbReference type="HOGENOM" id="CLU_177474_0_0_2"/>
<name>W8NSG9_9EURY</name>
<evidence type="ECO:0000313" key="2">
    <source>
        <dbReference type="EMBL" id="AHL22057.1"/>
    </source>
</evidence>
<dbReference type="Proteomes" id="UP000019434">
    <property type="component" value="Chromosome"/>
</dbReference>
<evidence type="ECO:0000256" key="1">
    <source>
        <dbReference type="SAM" id="Phobius"/>
    </source>
</evidence>
<dbReference type="EMBL" id="CP007264">
    <property type="protein sequence ID" value="AHL22057.1"/>
    <property type="molecule type" value="Genomic_DNA"/>
</dbReference>
<keyword evidence="1" id="KW-1133">Transmembrane helix</keyword>
<gene>
    <name evidence="2" type="ORF">BD01_0432</name>
</gene>
<protein>
    <recommendedName>
        <fullName evidence="4">DUF4405 domain-containing protein</fullName>
    </recommendedName>
</protein>
<dbReference type="STRING" id="195522.BD01_0432"/>
<evidence type="ECO:0000313" key="3">
    <source>
        <dbReference type="Proteomes" id="UP000019434"/>
    </source>
</evidence>
<feature type="transmembrane region" description="Helical" evidence="1">
    <location>
        <begin position="67"/>
        <end position="83"/>
    </location>
</feature>
<keyword evidence="1" id="KW-0472">Membrane</keyword>
<evidence type="ECO:0008006" key="4">
    <source>
        <dbReference type="Google" id="ProtNLM"/>
    </source>
</evidence>
<dbReference type="KEGG" id="tnu:BD01_0432"/>
<dbReference type="eggNOG" id="arCOG08353">
    <property type="taxonomic scope" value="Archaea"/>
</dbReference>
<reference evidence="2 3" key="1">
    <citation type="submission" date="2014-02" db="EMBL/GenBank/DDBJ databases">
        <title>Genome Sequence of an Hyperthermophilic Archaeon, Thermococcus nautili 30-1, producing viral vesicles.</title>
        <authorList>
            <person name="Oberto J."/>
            <person name="Gaudin M."/>
            <person name="Cossu M."/>
            <person name="Gorlas A."/>
            <person name="Slesarev A."/>
            <person name="Marguet E."/>
            <person name="Forterre P."/>
        </authorList>
    </citation>
    <scope>NUCLEOTIDE SEQUENCE [LARGE SCALE GENOMIC DNA]</scope>
    <source>
        <strain evidence="2 3">30-1</strain>
    </source>
</reference>
<feature type="transmembrane region" description="Helical" evidence="1">
    <location>
        <begin position="21"/>
        <end position="47"/>
    </location>
</feature>
<accession>W8NSG9</accession>
<organism evidence="2 3">
    <name type="scientific">Thermococcus nautili</name>
    <dbReference type="NCBI Taxonomy" id="195522"/>
    <lineage>
        <taxon>Archaea</taxon>
        <taxon>Methanobacteriati</taxon>
        <taxon>Methanobacteriota</taxon>
        <taxon>Thermococci</taxon>
        <taxon>Thermococcales</taxon>
        <taxon>Thermococcaceae</taxon>
        <taxon>Thermococcus</taxon>
    </lineage>
</organism>